<dbReference type="PATRIC" id="fig|760154.4.peg.1876"/>
<protein>
    <submittedName>
        <fullName evidence="3">Nucleoside-diphosphate-sugar epimerase</fullName>
    </submittedName>
</protein>
<evidence type="ECO:0000259" key="2">
    <source>
        <dbReference type="Pfam" id="PF01370"/>
    </source>
</evidence>
<dbReference type="KEGG" id="sba:Sulba_1879"/>
<evidence type="ECO:0000256" key="1">
    <source>
        <dbReference type="ARBA" id="ARBA00023027"/>
    </source>
</evidence>
<gene>
    <name evidence="3" type="ordered locus">Sulba_1879</name>
</gene>
<dbReference type="InterPro" id="IPR001509">
    <property type="entry name" value="Epimerase_deHydtase"/>
</dbReference>
<dbReference type="PRINTS" id="PR01713">
    <property type="entry name" value="NUCEPIMERASE"/>
</dbReference>
<dbReference type="SUPFAM" id="SSF51735">
    <property type="entry name" value="NAD(P)-binding Rossmann-fold domains"/>
    <property type="match status" value="1"/>
</dbReference>
<dbReference type="AlphaFoldDB" id="I3XYY5"/>
<dbReference type="Pfam" id="PF01370">
    <property type="entry name" value="Epimerase"/>
    <property type="match status" value="1"/>
</dbReference>
<dbReference type="Gene3D" id="3.40.50.720">
    <property type="entry name" value="NAD(P)-binding Rossmann-like Domain"/>
    <property type="match status" value="1"/>
</dbReference>
<keyword evidence="1" id="KW-0520">NAD</keyword>
<dbReference type="InterPro" id="IPR036291">
    <property type="entry name" value="NAD(P)-bd_dom_sf"/>
</dbReference>
<evidence type="ECO:0000313" key="3">
    <source>
        <dbReference type="EMBL" id="AFL69159.1"/>
    </source>
</evidence>
<sequence>MKILVTGTAGFIGSHLAKRLLERGDEVIGLDNINDYYDQRVKYGRLERAGIAQDVIEYNKIVPSSLHVNYRFIKLNLEDKASLETLFASEKFDAVCNLAAQAGVRYSLSNPQAYIDSNIIGFINILECCRHYGVKNLSYASSSSVYGLNETLPFSTDDNVDHPISLYAASKKSNELMAHTYSHLFGIATTGLRFFTVYGPWGRPDMALFLFTKAALEGKSIDVFNNGEMQRDFTYIDDIVEGVIRVIDNPAKSDALWNGKDGRASTSSAPYKVYNIGNNNPVKLMDFIEAIEKKLGKKIEKNFLPLQAGDVPATFADVSDLVEDLGYKPATPIQEGIDTFVDWYVEFYHLSLK</sequence>
<dbReference type="EMBL" id="CP003333">
    <property type="protein sequence ID" value="AFL69159.1"/>
    <property type="molecule type" value="Genomic_DNA"/>
</dbReference>
<feature type="domain" description="NAD-dependent epimerase/dehydratase" evidence="2">
    <location>
        <begin position="3"/>
        <end position="255"/>
    </location>
</feature>
<dbReference type="CDD" id="cd05253">
    <property type="entry name" value="UDP_GE_SDE_e"/>
    <property type="match status" value="1"/>
</dbReference>
<proteinExistence type="predicted"/>
<name>I3XYY5_SULBS</name>
<keyword evidence="4" id="KW-1185">Reference proteome</keyword>
<dbReference type="RefSeq" id="WP_014770035.1">
    <property type="nucleotide sequence ID" value="NC_018002.1"/>
</dbReference>
<dbReference type="STRING" id="760154.Sulba_1879"/>
<dbReference type="HOGENOM" id="CLU_007383_1_7_7"/>
<dbReference type="Proteomes" id="UP000006176">
    <property type="component" value="Chromosome"/>
</dbReference>
<organism evidence="3 4">
    <name type="scientific">Sulfurospirillum barnesii (strain ATCC 700032 / DSM 10660 / SES-3)</name>
    <dbReference type="NCBI Taxonomy" id="760154"/>
    <lineage>
        <taxon>Bacteria</taxon>
        <taxon>Pseudomonadati</taxon>
        <taxon>Campylobacterota</taxon>
        <taxon>Epsilonproteobacteria</taxon>
        <taxon>Campylobacterales</taxon>
        <taxon>Sulfurospirillaceae</taxon>
        <taxon>Sulfurospirillum</taxon>
    </lineage>
</organism>
<accession>I3XYY5</accession>
<dbReference type="OrthoDB" id="9802815at2"/>
<dbReference type="eggNOG" id="COG0451">
    <property type="taxonomic scope" value="Bacteria"/>
</dbReference>
<reference evidence="3 4" key="1">
    <citation type="submission" date="2012-06" db="EMBL/GenBank/DDBJ databases">
        <title>Complete sequence of Sulfurospirillum barnesii SES-3.</title>
        <authorList>
            <consortium name="US DOE Joint Genome Institute"/>
            <person name="Lucas S."/>
            <person name="Han J."/>
            <person name="Lapidus A."/>
            <person name="Cheng J.-F."/>
            <person name="Goodwin L."/>
            <person name="Pitluck S."/>
            <person name="Peters L."/>
            <person name="Ovchinnikova G."/>
            <person name="Lu M."/>
            <person name="Detter J.C."/>
            <person name="Han C."/>
            <person name="Tapia R."/>
            <person name="Land M."/>
            <person name="Hauser L."/>
            <person name="Kyrpides N."/>
            <person name="Ivanova N."/>
            <person name="Pagani I."/>
            <person name="Stolz J."/>
            <person name="Arkin A."/>
            <person name="Dehal P."/>
            <person name="Oremland R."/>
            <person name="Saltikov C."/>
            <person name="Basu P."/>
            <person name="Hollibaugh J."/>
            <person name="Newman D."/>
            <person name="Stolyar S."/>
            <person name="Hazen T."/>
            <person name="Woyke T."/>
        </authorList>
    </citation>
    <scope>NUCLEOTIDE SEQUENCE [LARGE SCALE GENOMIC DNA]</scope>
    <source>
        <strain evidence="4">ATCC 700032 / DSM 10660 / SES-3</strain>
    </source>
</reference>
<evidence type="ECO:0000313" key="4">
    <source>
        <dbReference type="Proteomes" id="UP000006176"/>
    </source>
</evidence>
<dbReference type="PANTHER" id="PTHR43574">
    <property type="entry name" value="EPIMERASE-RELATED"/>
    <property type="match status" value="1"/>
</dbReference>